<reference evidence="1" key="2">
    <citation type="submission" date="2014-03" db="EMBL/GenBank/DDBJ databases">
        <title>The whipworm genome and dual-species transcriptomics of an intimate host-pathogen interaction.</title>
        <authorList>
            <person name="Foth B.J."/>
            <person name="Tsai I.J."/>
            <person name="Reid A.J."/>
            <person name="Bancroft A.J."/>
            <person name="Nichol S."/>
            <person name="Tracey A."/>
            <person name="Holroyd N."/>
            <person name="Cotton J.A."/>
            <person name="Stanley E.J."/>
            <person name="Zarowiecki M."/>
            <person name="Liu J.Z."/>
            <person name="Huckvale T."/>
            <person name="Cooper P.J."/>
            <person name="Grencis R.K."/>
            <person name="Berriman M."/>
        </authorList>
    </citation>
    <scope>NUCLEOTIDE SEQUENCE [LARGE SCALE GENOMIC DNA]</scope>
</reference>
<reference evidence="1" key="1">
    <citation type="submission" date="2014-01" db="EMBL/GenBank/DDBJ databases">
        <authorList>
            <person name="Aslett M."/>
        </authorList>
    </citation>
    <scope>NUCLEOTIDE SEQUENCE</scope>
</reference>
<evidence type="ECO:0000313" key="1">
    <source>
        <dbReference type="EMBL" id="CDW59210.1"/>
    </source>
</evidence>
<dbReference type="Proteomes" id="UP000030665">
    <property type="component" value="Unassembled WGS sequence"/>
</dbReference>
<proteinExistence type="predicted"/>
<dbReference type="OrthoDB" id="2985014at2759"/>
<evidence type="ECO:0000313" key="2">
    <source>
        <dbReference type="Proteomes" id="UP000030665"/>
    </source>
</evidence>
<gene>
    <name evidence="1" type="ORF">TTRE_0000754001</name>
</gene>
<keyword evidence="2" id="KW-1185">Reference proteome</keyword>
<sequence>MVPIAVNFSYVHKKATRRLGTVDGLRPGDLDRSSSRRPSVHVKSGVNMVTAKELTATRLGTVDGLRPGDLDRATSRRPSVRVKNGVNMVTAKELTATRSPGLKPSTVPSLRVAGLQASATTPGGDRCGQIAQMPSLTLSSIRWE</sequence>
<dbReference type="AlphaFoldDB" id="A0A077ZKU8"/>
<dbReference type="EMBL" id="HG806522">
    <property type="protein sequence ID" value="CDW59210.1"/>
    <property type="molecule type" value="Genomic_DNA"/>
</dbReference>
<feature type="non-terminal residue" evidence="1">
    <location>
        <position position="144"/>
    </location>
</feature>
<name>A0A077ZKU8_TRITR</name>
<organism evidence="1 2">
    <name type="scientific">Trichuris trichiura</name>
    <name type="common">Whipworm</name>
    <name type="synonym">Trichocephalus trichiurus</name>
    <dbReference type="NCBI Taxonomy" id="36087"/>
    <lineage>
        <taxon>Eukaryota</taxon>
        <taxon>Metazoa</taxon>
        <taxon>Ecdysozoa</taxon>
        <taxon>Nematoda</taxon>
        <taxon>Enoplea</taxon>
        <taxon>Dorylaimia</taxon>
        <taxon>Trichinellida</taxon>
        <taxon>Trichuridae</taxon>
        <taxon>Trichuris</taxon>
    </lineage>
</organism>
<accession>A0A077ZKU8</accession>
<protein>
    <submittedName>
        <fullName evidence="1">Uncharacterized protein</fullName>
    </submittedName>
</protein>